<protein>
    <submittedName>
        <fullName evidence="2">Uncharacterized protein</fullName>
    </submittedName>
</protein>
<keyword evidence="1" id="KW-0812">Transmembrane</keyword>
<dbReference type="PATRIC" id="fig|106592.7.peg.1614"/>
<dbReference type="AlphaFoldDB" id="A0A0L8BQN4"/>
<proteinExistence type="predicted"/>
<evidence type="ECO:0000313" key="2">
    <source>
        <dbReference type="EMBL" id="KOF17011.1"/>
    </source>
</evidence>
<sequence>MLRLHPLPSQMRLAIHANTDLTRTKGLQYTSQQLMWATIMHLAFVVSAVLLGYLEQIMNGLKKK</sequence>
<dbReference type="Proteomes" id="UP000037425">
    <property type="component" value="Unassembled WGS sequence"/>
</dbReference>
<keyword evidence="1" id="KW-1133">Transmembrane helix</keyword>
<dbReference type="EMBL" id="LGAP01000013">
    <property type="protein sequence ID" value="KOF17011.1"/>
    <property type="molecule type" value="Genomic_DNA"/>
</dbReference>
<reference evidence="3" key="1">
    <citation type="submission" date="2015-07" db="EMBL/GenBank/DDBJ databases">
        <title>Whole genome sequence of an Ensifer adhaerens strain isolated from a cave pool in the Wind Cave National Park.</title>
        <authorList>
            <person name="Eng W.W.H."/>
            <person name="Gan H.M."/>
            <person name="Barton H.A."/>
            <person name="Savka M.A."/>
        </authorList>
    </citation>
    <scope>NUCLEOTIDE SEQUENCE [LARGE SCALE GENOMIC DNA]</scope>
    <source>
        <strain evidence="3">SD006</strain>
    </source>
</reference>
<accession>A0A0L8BQN4</accession>
<keyword evidence="1" id="KW-0472">Membrane</keyword>
<organism evidence="2 3">
    <name type="scientific">Ensifer adhaerens</name>
    <name type="common">Sinorhizobium morelense</name>
    <dbReference type="NCBI Taxonomy" id="106592"/>
    <lineage>
        <taxon>Bacteria</taxon>
        <taxon>Pseudomonadati</taxon>
        <taxon>Pseudomonadota</taxon>
        <taxon>Alphaproteobacteria</taxon>
        <taxon>Hyphomicrobiales</taxon>
        <taxon>Rhizobiaceae</taxon>
        <taxon>Sinorhizobium/Ensifer group</taxon>
        <taxon>Ensifer</taxon>
    </lineage>
</organism>
<comment type="caution">
    <text evidence="2">The sequence shown here is derived from an EMBL/GenBank/DDBJ whole genome shotgun (WGS) entry which is preliminary data.</text>
</comment>
<name>A0A0L8BQN4_ENSAD</name>
<gene>
    <name evidence="2" type="ORF">AC244_19035</name>
</gene>
<evidence type="ECO:0000256" key="1">
    <source>
        <dbReference type="SAM" id="Phobius"/>
    </source>
</evidence>
<feature type="transmembrane region" description="Helical" evidence="1">
    <location>
        <begin position="34"/>
        <end position="54"/>
    </location>
</feature>
<evidence type="ECO:0000313" key="3">
    <source>
        <dbReference type="Proteomes" id="UP000037425"/>
    </source>
</evidence>